<feature type="compositionally biased region" description="Basic residues" evidence="7">
    <location>
        <begin position="556"/>
        <end position="569"/>
    </location>
</feature>
<feature type="compositionally biased region" description="Basic and acidic residues" evidence="7">
    <location>
        <begin position="487"/>
        <end position="496"/>
    </location>
</feature>
<feature type="compositionally biased region" description="Acidic residues" evidence="7">
    <location>
        <begin position="817"/>
        <end position="830"/>
    </location>
</feature>
<dbReference type="GO" id="GO:0006325">
    <property type="term" value="P:chromatin organization"/>
    <property type="evidence" value="ECO:0007669"/>
    <property type="project" value="UniProtKB-ARBA"/>
</dbReference>
<evidence type="ECO:0000256" key="7">
    <source>
        <dbReference type="SAM" id="MobiDB-lite"/>
    </source>
</evidence>
<dbReference type="eggNOG" id="KOG1844">
    <property type="taxonomic scope" value="Eukaryota"/>
</dbReference>
<evidence type="ECO:0000313" key="10">
    <source>
        <dbReference type="Ensembl" id="ENSOCUP00000008414.3"/>
    </source>
</evidence>
<dbReference type="EMBL" id="AAGW02013483">
    <property type="status" value="NOT_ANNOTATED_CDS"/>
    <property type="molecule type" value="Genomic_DNA"/>
</dbReference>
<dbReference type="CDD" id="cd20454">
    <property type="entry name" value="Tudor_PHF20L1"/>
    <property type="match status" value="1"/>
</dbReference>
<feature type="compositionally biased region" description="Basic and acidic residues" evidence="7">
    <location>
        <begin position="188"/>
        <end position="201"/>
    </location>
</feature>
<dbReference type="PANTHER" id="PTHR15856:SF26">
    <property type="entry name" value="PHD FINGER PROTEIN 20-LIKE PROTEIN 1"/>
    <property type="match status" value="1"/>
</dbReference>
<proteinExistence type="predicted"/>
<feature type="domain" description="Zinc finger PHD-type" evidence="8">
    <location>
        <begin position="618"/>
        <end position="662"/>
    </location>
</feature>
<dbReference type="InterPro" id="IPR043449">
    <property type="entry name" value="PHF20-like"/>
</dbReference>
<feature type="compositionally biased region" description="Basic residues" evidence="7">
    <location>
        <begin position="396"/>
        <end position="407"/>
    </location>
</feature>
<dbReference type="InterPro" id="IPR001965">
    <property type="entry name" value="Znf_PHD"/>
</dbReference>
<dbReference type="EMBL" id="AAGW02013485">
    <property type="status" value="NOT_ANNOTATED_CDS"/>
    <property type="molecule type" value="Genomic_DNA"/>
</dbReference>
<reference evidence="10" key="3">
    <citation type="submission" date="2025-09" db="UniProtKB">
        <authorList>
            <consortium name="Ensembl"/>
        </authorList>
    </citation>
    <scope>IDENTIFICATION</scope>
    <source>
        <strain evidence="10">Thorbecke</strain>
    </source>
</reference>
<evidence type="ECO:0000256" key="2">
    <source>
        <dbReference type="ARBA" id="ARBA00022723"/>
    </source>
</evidence>
<dbReference type="PROSITE" id="PS01359">
    <property type="entry name" value="ZF_PHD_1"/>
    <property type="match status" value="1"/>
</dbReference>
<dbReference type="GO" id="GO:0008270">
    <property type="term" value="F:zinc ion binding"/>
    <property type="evidence" value="ECO:0007669"/>
    <property type="project" value="UniProtKB-KW"/>
</dbReference>
<dbReference type="Proteomes" id="UP000001811">
    <property type="component" value="Chromosome 3"/>
</dbReference>
<dbReference type="Ensembl" id="ENSOCUT00000009767.4">
    <property type="protein sequence ID" value="ENSOCUP00000008414.3"/>
    <property type="gene ID" value="ENSOCUG00000009768.4"/>
</dbReference>
<dbReference type="GO" id="GO:0005634">
    <property type="term" value="C:nucleus"/>
    <property type="evidence" value="ECO:0007669"/>
    <property type="project" value="UniProtKB-SubCell"/>
</dbReference>
<dbReference type="HOGENOM" id="CLU_029594_0_0_1"/>
<dbReference type="Bgee" id="ENSOCUG00000009768">
    <property type="expression patterns" value="Expressed in autopod skin and 15 other cell types or tissues"/>
</dbReference>
<evidence type="ECO:0000259" key="9">
    <source>
        <dbReference type="SMART" id="SM00333"/>
    </source>
</evidence>
<dbReference type="CDD" id="cd15633">
    <property type="entry name" value="PHD_PHF20L1"/>
    <property type="match status" value="1"/>
</dbReference>
<dbReference type="Pfam" id="PF16660">
    <property type="entry name" value="PHD20L1_u1"/>
    <property type="match status" value="1"/>
</dbReference>
<feature type="region of interest" description="Disordered" evidence="7">
    <location>
        <begin position="800"/>
        <end position="832"/>
    </location>
</feature>
<evidence type="ECO:0000256" key="1">
    <source>
        <dbReference type="ARBA" id="ARBA00004123"/>
    </source>
</evidence>
<feature type="compositionally biased region" description="Polar residues" evidence="7">
    <location>
        <begin position="306"/>
        <end position="337"/>
    </location>
</feature>
<dbReference type="InterPro" id="IPR040477">
    <property type="entry name" value="KDM4-like_Tudor"/>
</dbReference>
<feature type="region of interest" description="Disordered" evidence="7">
    <location>
        <begin position="173"/>
        <end position="201"/>
    </location>
</feature>
<feature type="region of interest" description="Disordered" evidence="7">
    <location>
        <begin position="298"/>
        <end position="361"/>
    </location>
</feature>
<feature type="compositionally biased region" description="Polar residues" evidence="7">
    <location>
        <begin position="246"/>
        <end position="263"/>
    </location>
</feature>
<dbReference type="EMBL" id="AAGW02013482">
    <property type="status" value="NOT_ANNOTATED_CDS"/>
    <property type="molecule type" value="Genomic_DNA"/>
</dbReference>
<dbReference type="PANTHER" id="PTHR15856">
    <property type="entry name" value="PHD FINGER PROTEIN 20-RELATED"/>
    <property type="match status" value="1"/>
</dbReference>
<comment type="subcellular location">
    <subcellularLocation>
        <location evidence="1">Nucleus</location>
    </subcellularLocation>
</comment>
<dbReference type="Pfam" id="PF20826">
    <property type="entry name" value="PHD_5"/>
    <property type="match status" value="1"/>
</dbReference>
<protein>
    <submittedName>
        <fullName evidence="10">PHD finger protein 20 like 1</fullName>
    </submittedName>
</protein>
<keyword evidence="4" id="KW-0863">Zinc-finger</keyword>
<evidence type="ECO:0000256" key="5">
    <source>
        <dbReference type="ARBA" id="ARBA00022833"/>
    </source>
</evidence>
<dbReference type="InterPro" id="IPR013083">
    <property type="entry name" value="Znf_RING/FYVE/PHD"/>
</dbReference>
<reference evidence="10" key="2">
    <citation type="submission" date="2025-08" db="UniProtKB">
        <authorList>
            <consortium name="Ensembl"/>
        </authorList>
    </citation>
    <scope>IDENTIFICATION</scope>
    <source>
        <strain evidence="10">Thorbecke</strain>
    </source>
</reference>
<dbReference type="InterPro" id="IPR011011">
    <property type="entry name" value="Znf_FYVE_PHD"/>
</dbReference>
<evidence type="ECO:0000256" key="3">
    <source>
        <dbReference type="ARBA" id="ARBA00022737"/>
    </source>
</evidence>
<dbReference type="GO" id="GO:0044545">
    <property type="term" value="C:NSL complex"/>
    <property type="evidence" value="ECO:0007669"/>
    <property type="project" value="TreeGrafter"/>
</dbReference>
<evidence type="ECO:0000256" key="4">
    <source>
        <dbReference type="ARBA" id="ARBA00022771"/>
    </source>
</evidence>
<dbReference type="AlphaFoldDB" id="G1SXV8"/>
<evidence type="ECO:0000313" key="11">
    <source>
        <dbReference type="Proteomes" id="UP000001811"/>
    </source>
</evidence>
<keyword evidence="3" id="KW-0677">Repeat</keyword>
<dbReference type="SMART" id="SM00333">
    <property type="entry name" value="TUDOR"/>
    <property type="match status" value="1"/>
</dbReference>
<feature type="region of interest" description="Disordered" evidence="7">
    <location>
        <begin position="468"/>
        <end position="577"/>
    </location>
</feature>
<feature type="compositionally biased region" description="Basic and acidic residues" evidence="7">
    <location>
        <begin position="520"/>
        <end position="555"/>
    </location>
</feature>
<evidence type="ECO:0000259" key="8">
    <source>
        <dbReference type="SMART" id="SM00249"/>
    </source>
</evidence>
<feature type="region of interest" description="Disordered" evidence="7">
    <location>
        <begin position="244"/>
        <end position="265"/>
    </location>
</feature>
<keyword evidence="11" id="KW-1185">Reference proteome</keyword>
<dbReference type="CDD" id="cd20104">
    <property type="entry name" value="MBT_PHF20L1-like"/>
    <property type="match status" value="1"/>
</dbReference>
<feature type="region of interest" description="Disordered" evidence="7">
    <location>
        <begin position="380"/>
        <end position="453"/>
    </location>
</feature>
<dbReference type="GeneTree" id="ENSGT00940000156215"/>
<accession>G1SXV8</accession>
<dbReference type="GO" id="GO:0006357">
    <property type="term" value="P:regulation of transcription by RNA polymerase II"/>
    <property type="evidence" value="ECO:0007669"/>
    <property type="project" value="TreeGrafter"/>
</dbReference>
<dbReference type="InterPro" id="IPR047405">
    <property type="entry name" value="Tudor_PHF20L1"/>
</dbReference>
<dbReference type="EMBL" id="AAGW02013484">
    <property type="status" value="NOT_ANNOTATED_CDS"/>
    <property type="molecule type" value="Genomic_DNA"/>
</dbReference>
<gene>
    <name evidence="10" type="primary">PHF20L1</name>
</gene>
<keyword evidence="5" id="KW-0862">Zinc</keyword>
<name>G1SXV8_RABIT</name>
<dbReference type="Gene3D" id="2.30.30.140">
    <property type="match status" value="2"/>
</dbReference>
<feature type="domain" description="Tudor" evidence="9">
    <location>
        <begin position="75"/>
        <end position="131"/>
    </location>
</feature>
<dbReference type="SUPFAM" id="SSF57903">
    <property type="entry name" value="FYVE/PHD zinc finger"/>
    <property type="match status" value="1"/>
</dbReference>
<keyword evidence="2" id="KW-0479">Metal-binding</keyword>
<feature type="compositionally biased region" description="Polar residues" evidence="7">
    <location>
        <begin position="435"/>
        <end position="445"/>
    </location>
</feature>
<dbReference type="Gene3D" id="3.30.40.10">
    <property type="entry name" value="Zinc/RING finger domain, C3HC4 (zinc finger)"/>
    <property type="match status" value="1"/>
</dbReference>
<dbReference type="InterPro" id="IPR002999">
    <property type="entry name" value="Tudor"/>
</dbReference>
<reference evidence="10 11" key="1">
    <citation type="journal article" date="2011" name="Nature">
        <title>A high-resolution map of human evolutionary constraint using 29 mammals.</title>
        <authorList>
            <person name="Lindblad-Toh K."/>
            <person name="Garber M."/>
            <person name="Zuk O."/>
            <person name="Lin M.F."/>
            <person name="Parker B.J."/>
            <person name="Washietl S."/>
            <person name="Kheradpour P."/>
            <person name="Ernst J."/>
            <person name="Jordan G."/>
            <person name="Mauceli E."/>
            <person name="Ward L.D."/>
            <person name="Lowe C.B."/>
            <person name="Holloway A.K."/>
            <person name="Clamp M."/>
            <person name="Gnerre S."/>
            <person name="Alfoldi J."/>
            <person name="Beal K."/>
            <person name="Chang J."/>
            <person name="Clawson H."/>
            <person name="Cuff J."/>
            <person name="Di Palma F."/>
            <person name="Fitzgerald S."/>
            <person name="Flicek P."/>
            <person name="Guttman M."/>
            <person name="Hubisz M.J."/>
            <person name="Jaffe D.B."/>
            <person name="Jungreis I."/>
            <person name="Kent W.J."/>
            <person name="Kostka D."/>
            <person name="Lara M."/>
            <person name="Martins A.L."/>
            <person name="Massingham T."/>
            <person name="Moltke I."/>
            <person name="Raney B.J."/>
            <person name="Rasmussen M.D."/>
            <person name="Robinson J."/>
            <person name="Stark A."/>
            <person name="Vilella A.J."/>
            <person name="Wen J."/>
            <person name="Xie X."/>
            <person name="Zody M.C."/>
            <person name="Baldwin J."/>
            <person name="Bloom T."/>
            <person name="Chin C.W."/>
            <person name="Heiman D."/>
            <person name="Nicol R."/>
            <person name="Nusbaum C."/>
            <person name="Young S."/>
            <person name="Wilkinson J."/>
            <person name="Worley K.C."/>
            <person name="Kovar C.L."/>
            <person name="Muzny D.M."/>
            <person name="Gibbs R.A."/>
            <person name="Cree A."/>
            <person name="Dihn H.H."/>
            <person name="Fowler G."/>
            <person name="Jhangiani S."/>
            <person name="Joshi V."/>
            <person name="Lee S."/>
            <person name="Lewis L.R."/>
            <person name="Nazareth L.V."/>
            <person name="Okwuonu G."/>
            <person name="Santibanez J."/>
            <person name="Warren W.C."/>
            <person name="Mardis E.R."/>
            <person name="Weinstock G.M."/>
            <person name="Wilson R.K."/>
            <person name="Delehaunty K."/>
            <person name="Dooling D."/>
            <person name="Fronik C."/>
            <person name="Fulton L."/>
            <person name="Fulton B."/>
            <person name="Graves T."/>
            <person name="Minx P."/>
            <person name="Sodergren E."/>
            <person name="Birney E."/>
            <person name="Margulies E.H."/>
            <person name="Herrero J."/>
            <person name="Green E.D."/>
            <person name="Haussler D."/>
            <person name="Siepel A."/>
            <person name="Goldman N."/>
            <person name="Pollard K.S."/>
            <person name="Pedersen J.S."/>
            <person name="Lander E.S."/>
            <person name="Kellis M."/>
        </authorList>
    </citation>
    <scope>NUCLEOTIDE SEQUENCE [LARGE SCALE GENOMIC DNA]</scope>
    <source>
        <strain evidence="10 11">Thorbecke inbred</strain>
    </source>
</reference>
<dbReference type="SUPFAM" id="SSF63748">
    <property type="entry name" value="Tudor/PWWP/MBT"/>
    <property type="match status" value="2"/>
</dbReference>
<evidence type="ECO:0000256" key="6">
    <source>
        <dbReference type="ARBA" id="ARBA00023242"/>
    </source>
</evidence>
<keyword evidence="6" id="KW-0539">Nucleus</keyword>
<organism evidence="10 11">
    <name type="scientific">Oryctolagus cuniculus</name>
    <name type="common">Rabbit</name>
    <dbReference type="NCBI Taxonomy" id="9986"/>
    <lineage>
        <taxon>Eukaryota</taxon>
        <taxon>Metazoa</taxon>
        <taxon>Chordata</taxon>
        <taxon>Craniata</taxon>
        <taxon>Vertebrata</taxon>
        <taxon>Euteleostomi</taxon>
        <taxon>Mammalia</taxon>
        <taxon>Eutheria</taxon>
        <taxon>Euarchontoglires</taxon>
        <taxon>Glires</taxon>
        <taxon>Lagomorpha</taxon>
        <taxon>Leporidae</taxon>
        <taxon>Oryctolagus</taxon>
    </lineage>
</organism>
<dbReference type="InterPro" id="IPR019786">
    <property type="entry name" value="Zinc_finger_PHD-type_CS"/>
</dbReference>
<sequence length="953" mass="108200">MLFPHIWSFLNYMEHLQMYPSRIEKIDYEEGKMLVHFERWSHRYDEWIYWDSNRLRPLERPALRKEGLKDEEDFFDFKAGEEVLARWTDCRYYPAKIEAINKEGTFTVQFYDGVIRCLKRMHIKAMPEDAKGQVKSQHPLSWCCPIDPAGSCNQPMGSEDWIALVKAAAAAAAKNKTGGKPRTSANSNKDKEKDERKWFKVPSKKEETSTCIATPEVEKKEELPASSETFVGLHVENIPKMVFPQPESTLSNKRKSNQGTSFQAKRARLNKITGLLASKAVGVDGAEKKEDYNETAPMLEQAISPKPQSQKKNEADISSSANTQKPALLSSTLSSGKARSKKCKHESGDSSGCIKTPKSPLSPELIQVEDLTLVSQLSSSVINKTSPPQPVNPPRPFKHSERRRRSQRLATLPMPDDSIEKVSSPSPATDGKVFSISSQNQQESSVPEVPDVSHLPLEKLGPCLPLDLSRGSEVTAPLVPDSSYHNECPKVEKEDTQILTNPSKAVSDGRGAPTAAGISKTEKKVKSEEKSSTAFGKRKEKDKERKEKREKDHYKPKQKKKKKKKKKSKQHDLSDVEFLDDSSTESLLLSGDEYNQDFDSTNFEESQDEDDALNEIVRCICEMDEENGFMIQCEECLCWQHSVCMGLLEESIPEQYICYVCRDPPGQRWSAKYRYDKDWLNNGRMCGLSFLKENYSHLNAKKIVSTHHLLADVYGVTEVLHGLQLKIGILKNKHHPDLHLWACSGKRKDRDQVIAGIEKKVAVRDTVTLEEKKYVQNHKEPPRLPLKIEGAYITSEHSYQKPQSFGQDCKSLADPGSSDDDDVSSFEEEQEFRMGDKNRLKFSAKEHRMPEKNPAEGNVVFVYNDKKGSEDPRDSHLQWQLNLLTHIENVQNEVTSRMDRIEKEVDVLESWLDFTGELEPPDPLARLPQLKRHIKQLLIDMGKVQQIATLCSV</sequence>
<dbReference type="SMART" id="SM00249">
    <property type="entry name" value="PHD"/>
    <property type="match status" value="1"/>
</dbReference>
<dbReference type="Pfam" id="PF18104">
    <property type="entry name" value="Tudor_2"/>
    <property type="match status" value="1"/>
</dbReference>